<protein>
    <submittedName>
        <fullName evidence="4">Por secretion system C-terminal sorting domain-containing protein</fullName>
    </submittedName>
</protein>
<evidence type="ECO:0000256" key="2">
    <source>
        <dbReference type="SAM" id="MobiDB-lite"/>
    </source>
</evidence>
<sequence>NNTNSAGLDQAKCQTAPSGPTSFTLAGTASGGTSAWSQVGQTGTAQATIATPSSLTSTVSVAGIGTVTLRLSTTSNCGNPTDDVVLTVNANPTAAAGPDEAKCQTAPSGPTSFTLAGSASNGTSAWSQVGQTGTAQATIATPSSLTSTVSVAGFGTVTLRLTTTSNATPSCGNSTDDVVLTVNPNPILVITSPPSVCSPLTVDLTAASVTAGSTLYGATLTYWTNASATIQLANPNAVSISGTYYIKATTTESCYDIESVSVLIESCAKALCTYTQGYYGNLGGMSCAPDDGGVFSNKYTTLALIERALSSYSGGVMTIGSSGNTVVITNTPADRMAIIDVLPGGGGSYVLSGVNYINSLPSSYLTKKGTLNNTLLAQTITLGLNLGINGALGDFALQGGKIATAAPEGGCGSDIPKARSCNSDGTVNNEYQRYDIPAKVVNALTDKTVQGLFDLANTALGGGSTNGLSLSDIAGAVDAINNAFDGCRIFMGYDVPLLECPITLAPTQTTSKMELAGFDAYPVPFKDVLTIKYNFDYVSDVKIEVVNATGRTVLTKEDTNSYLNKEVALNLKMNRGQEQVYVVKVTTNRGSSVKKVMSSK</sequence>
<evidence type="ECO:0000259" key="3">
    <source>
        <dbReference type="Pfam" id="PF18962"/>
    </source>
</evidence>
<accession>A0A1M7PVW7</accession>
<gene>
    <name evidence="4" type="ORF">SAMN05216269_1256</name>
</gene>
<dbReference type="EMBL" id="FRCL01000025">
    <property type="protein sequence ID" value="SHN21707.1"/>
    <property type="molecule type" value="Genomic_DNA"/>
</dbReference>
<dbReference type="Pfam" id="PF18962">
    <property type="entry name" value="Por_Secre_tail"/>
    <property type="match status" value="1"/>
</dbReference>
<evidence type="ECO:0000256" key="1">
    <source>
        <dbReference type="ARBA" id="ARBA00022729"/>
    </source>
</evidence>
<dbReference type="STRING" id="178356.SAMN05216269_1256"/>
<dbReference type="AlphaFoldDB" id="A0A1M7PVW7"/>
<dbReference type="InterPro" id="IPR013783">
    <property type="entry name" value="Ig-like_fold"/>
</dbReference>
<organism evidence="4 5">
    <name type="scientific">Flavobacterium xinjiangense</name>
    <dbReference type="NCBI Taxonomy" id="178356"/>
    <lineage>
        <taxon>Bacteria</taxon>
        <taxon>Pseudomonadati</taxon>
        <taxon>Bacteroidota</taxon>
        <taxon>Flavobacteriia</taxon>
        <taxon>Flavobacteriales</taxon>
        <taxon>Flavobacteriaceae</taxon>
        <taxon>Flavobacterium</taxon>
    </lineage>
</organism>
<feature type="non-terminal residue" evidence="4">
    <location>
        <position position="1"/>
    </location>
</feature>
<dbReference type="OrthoDB" id="599464at2"/>
<dbReference type="InterPro" id="IPR026444">
    <property type="entry name" value="Secre_tail"/>
</dbReference>
<dbReference type="Gene3D" id="2.60.40.10">
    <property type="entry name" value="Immunoglobulins"/>
    <property type="match status" value="2"/>
</dbReference>
<keyword evidence="1" id="KW-0732">Signal</keyword>
<feature type="region of interest" description="Disordered" evidence="2">
    <location>
        <begin position="1"/>
        <end position="27"/>
    </location>
</feature>
<evidence type="ECO:0000313" key="4">
    <source>
        <dbReference type="EMBL" id="SHN21707.1"/>
    </source>
</evidence>
<evidence type="ECO:0000313" key="5">
    <source>
        <dbReference type="Proteomes" id="UP000184092"/>
    </source>
</evidence>
<name>A0A1M7PVW7_9FLAO</name>
<dbReference type="RefSeq" id="WP_139259981.1">
    <property type="nucleotide sequence ID" value="NZ_FRCL01000025.1"/>
</dbReference>
<reference evidence="5" key="1">
    <citation type="submission" date="2016-11" db="EMBL/GenBank/DDBJ databases">
        <authorList>
            <person name="Varghese N."/>
            <person name="Submissions S."/>
        </authorList>
    </citation>
    <scope>NUCLEOTIDE SEQUENCE [LARGE SCALE GENOMIC DNA]</scope>
    <source>
        <strain evidence="5">CGMCC 1.2749</strain>
    </source>
</reference>
<proteinExistence type="predicted"/>
<dbReference type="Proteomes" id="UP000184092">
    <property type="component" value="Unassembled WGS sequence"/>
</dbReference>
<dbReference type="NCBIfam" id="TIGR04183">
    <property type="entry name" value="Por_Secre_tail"/>
    <property type="match status" value="1"/>
</dbReference>
<keyword evidence="5" id="KW-1185">Reference proteome</keyword>
<feature type="domain" description="Secretion system C-terminal sorting" evidence="3">
    <location>
        <begin position="521"/>
        <end position="596"/>
    </location>
</feature>